<evidence type="ECO:0000313" key="4">
    <source>
        <dbReference type="Proteomes" id="UP000561726"/>
    </source>
</evidence>
<gene>
    <name evidence="3" type="ORF">BJ997_002908</name>
</gene>
<dbReference type="RefSeq" id="WP_052542545.1">
    <property type="nucleotide sequence ID" value="NZ_JACHBQ010000001.1"/>
</dbReference>
<dbReference type="OrthoDB" id="2643438at2"/>
<comment type="similarity">
    <text evidence="1">Belongs to the transferase hexapeptide repeat family.</text>
</comment>
<dbReference type="PANTHER" id="PTHR23416:SF23">
    <property type="entry name" value="ACETYLTRANSFERASE C18B11.09C-RELATED"/>
    <property type="match status" value="1"/>
</dbReference>
<dbReference type="InterPro" id="IPR011004">
    <property type="entry name" value="Trimer_LpxA-like_sf"/>
</dbReference>
<comment type="caution">
    <text evidence="3">The sequence shown here is derived from an EMBL/GenBank/DDBJ whole genome shotgun (WGS) entry which is preliminary data.</text>
</comment>
<evidence type="ECO:0000256" key="1">
    <source>
        <dbReference type="ARBA" id="ARBA00007274"/>
    </source>
</evidence>
<dbReference type="GO" id="GO:0005829">
    <property type="term" value="C:cytosol"/>
    <property type="evidence" value="ECO:0007669"/>
    <property type="project" value="TreeGrafter"/>
</dbReference>
<evidence type="ECO:0000256" key="2">
    <source>
        <dbReference type="ARBA" id="ARBA00022679"/>
    </source>
</evidence>
<dbReference type="Proteomes" id="UP000561726">
    <property type="component" value="Unassembled WGS sequence"/>
</dbReference>
<protein>
    <submittedName>
        <fullName evidence="3">Acetyltransferase-like isoleucine patch superfamily enzyme</fullName>
    </submittedName>
</protein>
<dbReference type="Gene3D" id="2.160.10.10">
    <property type="entry name" value="Hexapeptide repeat proteins"/>
    <property type="match status" value="1"/>
</dbReference>
<dbReference type="GO" id="GO:0008374">
    <property type="term" value="F:O-acyltransferase activity"/>
    <property type="evidence" value="ECO:0007669"/>
    <property type="project" value="TreeGrafter"/>
</dbReference>
<organism evidence="3 4">
    <name type="scientific">Cryobacterium roopkundense</name>
    <dbReference type="NCBI Taxonomy" id="1001240"/>
    <lineage>
        <taxon>Bacteria</taxon>
        <taxon>Bacillati</taxon>
        <taxon>Actinomycetota</taxon>
        <taxon>Actinomycetes</taxon>
        <taxon>Micrococcales</taxon>
        <taxon>Microbacteriaceae</taxon>
        <taxon>Cryobacterium</taxon>
    </lineage>
</organism>
<reference evidence="3 4" key="1">
    <citation type="submission" date="2020-08" db="EMBL/GenBank/DDBJ databases">
        <title>Sequencing the genomes of 1000 actinobacteria strains.</title>
        <authorList>
            <person name="Klenk H.-P."/>
        </authorList>
    </citation>
    <scope>NUCLEOTIDE SEQUENCE [LARGE SCALE GENOMIC DNA]</scope>
    <source>
        <strain evidence="3 4">DSM 21065</strain>
    </source>
</reference>
<dbReference type="PANTHER" id="PTHR23416">
    <property type="entry name" value="SIALIC ACID SYNTHASE-RELATED"/>
    <property type="match status" value="1"/>
</dbReference>
<accession>A0A7W8ZYP1</accession>
<dbReference type="Pfam" id="PF00132">
    <property type="entry name" value="Hexapep"/>
    <property type="match status" value="1"/>
</dbReference>
<dbReference type="InterPro" id="IPR001451">
    <property type="entry name" value="Hexapep"/>
</dbReference>
<dbReference type="CDD" id="cd04647">
    <property type="entry name" value="LbH_MAT_like"/>
    <property type="match status" value="1"/>
</dbReference>
<dbReference type="EMBL" id="JACHBQ010000001">
    <property type="protein sequence ID" value="MBB5642360.1"/>
    <property type="molecule type" value="Genomic_DNA"/>
</dbReference>
<evidence type="ECO:0000313" key="3">
    <source>
        <dbReference type="EMBL" id="MBB5642360.1"/>
    </source>
</evidence>
<proteinExistence type="inferred from homology"/>
<sequence>MRIEPGHPSRAGAVVARALEAVGHAAGHAGWVVSGYAQADRFGARGRNFVFDPAGTYTHRTIFVGNNVNLGVRPTLMATRAEIHIGNNVVFGPGVTVRGGNHRFDVVGEFIVNVDDSMKRDSDDRGVRIEDDVWVGGGATILHGVVISRGCVVGAGAVVSRSVPPYSVVAGNPARPVRGRFTLTQALAHERALYPLAQRLGAHDLAHLAD</sequence>
<dbReference type="InterPro" id="IPR051159">
    <property type="entry name" value="Hexapeptide_acetyltransf"/>
</dbReference>
<dbReference type="AlphaFoldDB" id="A0A7W8ZYP1"/>
<dbReference type="SUPFAM" id="SSF51161">
    <property type="entry name" value="Trimeric LpxA-like enzymes"/>
    <property type="match status" value="1"/>
</dbReference>
<name>A0A7W8ZYP1_9MICO</name>
<keyword evidence="2 3" id="KW-0808">Transferase</keyword>